<reference evidence="1 2" key="1">
    <citation type="journal article" date="2019" name="Sci. Rep.">
        <title>Orb-weaving spider Araneus ventricosus genome elucidates the spidroin gene catalogue.</title>
        <authorList>
            <person name="Kono N."/>
            <person name="Nakamura H."/>
            <person name="Ohtoshi R."/>
            <person name="Moran D.A.P."/>
            <person name="Shinohara A."/>
            <person name="Yoshida Y."/>
            <person name="Fujiwara M."/>
            <person name="Mori M."/>
            <person name="Tomita M."/>
            <person name="Arakawa K."/>
        </authorList>
    </citation>
    <scope>NUCLEOTIDE SEQUENCE [LARGE SCALE GENOMIC DNA]</scope>
</reference>
<accession>A0A4Y2RYA1</accession>
<keyword evidence="2" id="KW-1185">Reference proteome</keyword>
<protein>
    <submittedName>
        <fullName evidence="1">Uncharacterized protein</fullName>
    </submittedName>
</protein>
<evidence type="ECO:0000313" key="2">
    <source>
        <dbReference type="Proteomes" id="UP000499080"/>
    </source>
</evidence>
<evidence type="ECO:0000313" key="1">
    <source>
        <dbReference type="EMBL" id="GBN79960.1"/>
    </source>
</evidence>
<dbReference type="Proteomes" id="UP000499080">
    <property type="component" value="Unassembled WGS sequence"/>
</dbReference>
<dbReference type="EMBL" id="BGPR01018720">
    <property type="protein sequence ID" value="GBN79960.1"/>
    <property type="molecule type" value="Genomic_DNA"/>
</dbReference>
<sequence length="488" mass="58373">MEKQPGFEPKLTLEEMALRKSVVHFWSGFDILALIEKFPFKAVFGKDTLWQETVEHRVKDKISKLVFPESLKRRMYLLVTPVGLQIPEWVNFMAQFLSDSRENLDIQLLKQLCWTSAGALDYEKTAEKLVSLKTLNVVERFKTACGHCLVDSLPVVWKELPEEHKSWLLNNRFISLDKDTLLQFYWAYVLNGEEYRLLERHIDIYRDAFASSAKRGNRAAADYFLKKLNNEERNSSLFLVFHEVLEGFSEFFYPWAFPRERSTDVSCYLLSQMTPEQQMHVLRDFPGHVFRIFLDWRWQDLFLEKTDFIWNFLPEESTYNDLLHHIRRKMIISENFSAELFQEFFRRSPSAFRKHFVKQECLGNALFSKFLNNEDKETVRVILRNIDVEDRVRLVSCFRIFECFEYLLGRKCQDVVELCVREAYPSKEDRERLKKVYMRYHIGDEELLVLWSKVIWQRFFESLDETDASGRQKRSLEDETLTRAKRLH</sequence>
<dbReference type="OrthoDB" id="6431550at2759"/>
<proteinExistence type="predicted"/>
<gene>
    <name evidence="1" type="ORF">AVEN_160257_1</name>
</gene>
<dbReference type="AlphaFoldDB" id="A0A4Y2RYA1"/>
<name>A0A4Y2RYA1_ARAVE</name>
<comment type="caution">
    <text evidence="1">The sequence shown here is derived from an EMBL/GenBank/DDBJ whole genome shotgun (WGS) entry which is preliminary data.</text>
</comment>
<organism evidence="1 2">
    <name type="scientific">Araneus ventricosus</name>
    <name type="common">Orbweaver spider</name>
    <name type="synonym">Epeira ventricosa</name>
    <dbReference type="NCBI Taxonomy" id="182803"/>
    <lineage>
        <taxon>Eukaryota</taxon>
        <taxon>Metazoa</taxon>
        <taxon>Ecdysozoa</taxon>
        <taxon>Arthropoda</taxon>
        <taxon>Chelicerata</taxon>
        <taxon>Arachnida</taxon>
        <taxon>Araneae</taxon>
        <taxon>Araneomorphae</taxon>
        <taxon>Entelegynae</taxon>
        <taxon>Araneoidea</taxon>
        <taxon>Araneidae</taxon>
        <taxon>Araneus</taxon>
    </lineage>
</organism>